<keyword evidence="3" id="KW-0687">Ribonucleoprotein</keyword>
<gene>
    <name evidence="5" type="ORF">E2I00_001471</name>
</gene>
<comment type="similarity">
    <text evidence="1">Belongs to the universal ribosomal protein uS19 family.</text>
</comment>
<keyword evidence="6" id="KW-1185">Reference proteome</keyword>
<dbReference type="GO" id="GO:0000028">
    <property type="term" value="P:ribosomal small subunit assembly"/>
    <property type="evidence" value="ECO:0007669"/>
    <property type="project" value="TreeGrafter"/>
</dbReference>
<dbReference type="InterPro" id="IPR023575">
    <property type="entry name" value="Ribosomal_uS19_SF"/>
</dbReference>
<evidence type="ECO:0000313" key="6">
    <source>
        <dbReference type="Proteomes" id="UP000437017"/>
    </source>
</evidence>
<dbReference type="Proteomes" id="UP000437017">
    <property type="component" value="Unassembled WGS sequence"/>
</dbReference>
<dbReference type="AlphaFoldDB" id="A0A6A1Q4F5"/>
<reference evidence="5 6" key="1">
    <citation type="journal article" date="2019" name="PLoS ONE">
        <title>Genomic analyses reveal an absence of contemporary introgressive admixture between fin whales and blue whales, despite known hybrids.</title>
        <authorList>
            <person name="Westbury M.V."/>
            <person name="Petersen B."/>
            <person name="Lorenzen E.D."/>
        </authorList>
    </citation>
    <scope>NUCLEOTIDE SEQUENCE [LARGE SCALE GENOMIC DNA]</scope>
    <source>
        <strain evidence="5">FinWhale-01</strain>
    </source>
</reference>
<comment type="caution">
    <text evidence="5">The sequence shown here is derived from an EMBL/GenBank/DDBJ whole genome shotgun (WGS) entry which is preliminary data.</text>
</comment>
<dbReference type="EMBL" id="SGJD01001028">
    <property type="protein sequence ID" value="KAB0402275.1"/>
    <property type="molecule type" value="Genomic_DNA"/>
</dbReference>
<accession>A0A6A1Q4F5</accession>
<protein>
    <recommendedName>
        <fullName evidence="4">40S ribosomal protein S15</fullName>
    </recommendedName>
</protein>
<dbReference type="InterPro" id="IPR002222">
    <property type="entry name" value="Ribosomal_uS19"/>
</dbReference>
<dbReference type="GO" id="GO:0022627">
    <property type="term" value="C:cytosolic small ribosomal subunit"/>
    <property type="evidence" value="ECO:0007669"/>
    <property type="project" value="TreeGrafter"/>
</dbReference>
<dbReference type="GO" id="GO:0006412">
    <property type="term" value="P:translation"/>
    <property type="evidence" value="ECO:0007669"/>
    <property type="project" value="InterPro"/>
</dbReference>
<evidence type="ECO:0000256" key="3">
    <source>
        <dbReference type="ARBA" id="ARBA00023274"/>
    </source>
</evidence>
<evidence type="ECO:0000256" key="1">
    <source>
        <dbReference type="ARBA" id="ARBA00007345"/>
    </source>
</evidence>
<dbReference type="Gene3D" id="3.30.860.10">
    <property type="entry name" value="30s Ribosomal Protein S19, Chain A"/>
    <property type="match status" value="1"/>
</dbReference>
<dbReference type="PANTHER" id="PTHR11880">
    <property type="entry name" value="RIBOSOMAL PROTEIN S19P FAMILY MEMBER"/>
    <property type="match status" value="1"/>
</dbReference>
<evidence type="ECO:0000313" key="5">
    <source>
        <dbReference type="EMBL" id="KAB0402275.1"/>
    </source>
</evidence>
<name>A0A6A1Q4F5_BALPH</name>
<dbReference type="GO" id="GO:0003735">
    <property type="term" value="F:structural constituent of ribosome"/>
    <property type="evidence" value="ECO:0007669"/>
    <property type="project" value="InterPro"/>
</dbReference>
<dbReference type="PANTHER" id="PTHR11880:SF2">
    <property type="entry name" value="SMALL RIBOSOMAL SUBUNIT PROTEIN US19"/>
    <property type="match status" value="1"/>
</dbReference>
<proteinExistence type="inferred from homology"/>
<keyword evidence="2" id="KW-0689">Ribosomal protein</keyword>
<sequence length="95" mass="10842">MAEVDQKKKRTLGQFTSHGVDLDPQLDMSWEQLMQLKHPGGPRKRQDLNQTEIKPVMTGHFLVEFSITYRLGPQPVSTRTTILLLHPPQVDCAHP</sequence>
<organism evidence="5 6">
    <name type="scientific">Balaenoptera physalus</name>
    <name type="common">Fin whale</name>
    <name type="synonym">Balaena physalus</name>
    <dbReference type="NCBI Taxonomy" id="9770"/>
    <lineage>
        <taxon>Eukaryota</taxon>
        <taxon>Metazoa</taxon>
        <taxon>Chordata</taxon>
        <taxon>Craniata</taxon>
        <taxon>Vertebrata</taxon>
        <taxon>Euteleostomi</taxon>
        <taxon>Mammalia</taxon>
        <taxon>Eutheria</taxon>
        <taxon>Laurasiatheria</taxon>
        <taxon>Artiodactyla</taxon>
        <taxon>Whippomorpha</taxon>
        <taxon>Cetacea</taxon>
        <taxon>Mysticeti</taxon>
        <taxon>Balaenopteridae</taxon>
        <taxon>Balaenoptera</taxon>
    </lineage>
</organism>
<evidence type="ECO:0000256" key="4">
    <source>
        <dbReference type="ARBA" id="ARBA00035469"/>
    </source>
</evidence>
<evidence type="ECO:0000256" key="2">
    <source>
        <dbReference type="ARBA" id="ARBA00022980"/>
    </source>
</evidence>